<dbReference type="Pfam" id="PF04235">
    <property type="entry name" value="DUF418"/>
    <property type="match status" value="1"/>
</dbReference>
<keyword evidence="1" id="KW-1133">Transmembrane helix</keyword>
<dbReference type="PANTHER" id="PTHR30590:SF2">
    <property type="entry name" value="INNER MEMBRANE PROTEIN"/>
    <property type="match status" value="1"/>
</dbReference>
<reference evidence="3 4" key="1">
    <citation type="submission" date="2018-06" db="EMBL/GenBank/DDBJ databases">
        <authorList>
            <consortium name="Pathogen Informatics"/>
            <person name="Doyle S."/>
        </authorList>
    </citation>
    <scope>NUCLEOTIDE SEQUENCE [LARGE SCALE GENOMIC DNA]</scope>
    <source>
        <strain evidence="3 4">NCTC10254</strain>
    </source>
</reference>
<feature type="transmembrane region" description="Helical" evidence="1">
    <location>
        <begin position="324"/>
        <end position="345"/>
    </location>
</feature>
<evidence type="ECO:0000259" key="2">
    <source>
        <dbReference type="Pfam" id="PF04235"/>
    </source>
</evidence>
<evidence type="ECO:0000313" key="3">
    <source>
        <dbReference type="EMBL" id="SPW30729.1"/>
    </source>
</evidence>
<name>A0A6H9XDJ5_9CORY</name>
<dbReference type="InterPro" id="IPR052529">
    <property type="entry name" value="Bact_Transport_Assoc"/>
</dbReference>
<dbReference type="EMBL" id="UARK01000023">
    <property type="protein sequence ID" value="SPW30729.1"/>
    <property type="molecule type" value="Genomic_DNA"/>
</dbReference>
<dbReference type="AlphaFoldDB" id="A0A6H9XDJ5"/>
<feature type="transmembrane region" description="Helical" evidence="1">
    <location>
        <begin position="61"/>
        <end position="86"/>
    </location>
</feature>
<dbReference type="RefSeq" id="WP_005525552.1">
    <property type="nucleotide sequence ID" value="NZ_CP050134.2"/>
</dbReference>
<dbReference type="Proteomes" id="UP000249886">
    <property type="component" value="Unassembled WGS sequence"/>
</dbReference>
<feature type="transmembrane region" description="Helical" evidence="1">
    <location>
        <begin position="211"/>
        <end position="228"/>
    </location>
</feature>
<dbReference type="GeneID" id="84574048"/>
<feature type="transmembrane region" description="Helical" evidence="1">
    <location>
        <begin position="284"/>
        <end position="303"/>
    </location>
</feature>
<feature type="transmembrane region" description="Helical" evidence="1">
    <location>
        <begin position="240"/>
        <end position="264"/>
    </location>
</feature>
<keyword evidence="1" id="KW-0472">Membrane</keyword>
<feature type="transmembrane region" description="Helical" evidence="1">
    <location>
        <begin position="130"/>
        <end position="147"/>
    </location>
</feature>
<feature type="transmembrane region" description="Helical" evidence="1">
    <location>
        <begin position="154"/>
        <end position="172"/>
    </location>
</feature>
<dbReference type="PANTHER" id="PTHR30590">
    <property type="entry name" value="INNER MEMBRANE PROTEIN"/>
    <property type="match status" value="1"/>
</dbReference>
<comment type="caution">
    <text evidence="3">The sequence shown here is derived from an EMBL/GenBank/DDBJ whole genome shotgun (WGS) entry which is preliminary data.</text>
</comment>
<sequence length="401" mass="43335">MTSPLPTHRILAPDLARGAALLGIAVANGITAWSVTGLPAAANELETYAGIIVNDSLWDKIMVVIGTLFVHVRGLPMFATLLGYGIGMILVREQHRGATPRNARIILARRYGALTIIGALHTVFLFYGDIMLTYSLIALVVVLICTFPDRILMSLVGVSAVIGAALIAPWGYSPFDAVAPTTPVNQDGGSGYLIDQLYVGFGILLRMPGQFFIDLVTLGPLILLGFIAGRRGVLEHPDRYVIAMRIVASITVLVIVGVGIPWGLSALGVLPAEPFWHGINRVAGLWSGPGFVVWIFWGARWLQQHHLSNRLPIRMLAALGRMSMTGYVLQSVLFTIIMVPWGFAIGAGRGAATVTLIATGIWGITVIFAYLWSRTGRRGPLEILHRTLGYGRLPNAKTQIM</sequence>
<evidence type="ECO:0000256" key="1">
    <source>
        <dbReference type="SAM" id="Phobius"/>
    </source>
</evidence>
<organism evidence="3 4">
    <name type="scientific">Corynebacterium matruchotii</name>
    <dbReference type="NCBI Taxonomy" id="43768"/>
    <lineage>
        <taxon>Bacteria</taxon>
        <taxon>Bacillati</taxon>
        <taxon>Actinomycetota</taxon>
        <taxon>Actinomycetes</taxon>
        <taxon>Mycobacteriales</taxon>
        <taxon>Corynebacteriaceae</taxon>
        <taxon>Corynebacterium</taxon>
    </lineage>
</organism>
<evidence type="ECO:0000313" key="4">
    <source>
        <dbReference type="Proteomes" id="UP000249886"/>
    </source>
</evidence>
<feature type="transmembrane region" description="Helical" evidence="1">
    <location>
        <begin position="351"/>
        <end position="372"/>
    </location>
</feature>
<proteinExistence type="predicted"/>
<keyword evidence="1" id="KW-0812">Transmembrane</keyword>
<accession>A0A6H9XDJ5</accession>
<feature type="transmembrane region" description="Helical" evidence="1">
    <location>
        <begin position="20"/>
        <end position="41"/>
    </location>
</feature>
<dbReference type="InterPro" id="IPR007349">
    <property type="entry name" value="DUF418"/>
</dbReference>
<feature type="domain" description="DUF418" evidence="2">
    <location>
        <begin position="228"/>
        <end position="391"/>
    </location>
</feature>
<gene>
    <name evidence="3" type="ORF">NCTC10254_01837</name>
</gene>
<protein>
    <submittedName>
        <fullName evidence="3">Hypothetical membrane protein</fullName>
    </submittedName>
</protein>